<dbReference type="InterPro" id="IPR000436">
    <property type="entry name" value="Sushi_SCR_CCP_dom"/>
</dbReference>
<keyword evidence="3" id="KW-0768">Sushi</keyword>
<proteinExistence type="predicted"/>
<dbReference type="PANTHER" id="PTHR31836">
    <property type="match status" value="1"/>
</dbReference>
<dbReference type="Proteomes" id="UP000011014">
    <property type="component" value="Unassembled WGS sequence"/>
</dbReference>
<dbReference type="Gene3D" id="2.40.40.10">
    <property type="entry name" value="RlpA-like domain"/>
    <property type="match status" value="1"/>
</dbReference>
<protein>
    <recommendedName>
        <fullName evidence="7">Expansin-like EG45 domain-containing protein</fullName>
    </recommendedName>
</protein>
<dbReference type="InterPro" id="IPR007112">
    <property type="entry name" value="Expansin/allergen_DPBB_dom"/>
</dbReference>
<evidence type="ECO:0000256" key="1">
    <source>
        <dbReference type="ARBA" id="ARBA00022729"/>
    </source>
</evidence>
<comment type="caution">
    <text evidence="3">Lacks conserved residue(s) required for the propagation of feature annotation.</text>
</comment>
<evidence type="ECO:0008006" key="7">
    <source>
        <dbReference type="Google" id="ProtNLM"/>
    </source>
</evidence>
<keyword evidence="1" id="KW-0732">Signal</keyword>
<feature type="domain" description="Expansin-like EG45" evidence="4">
    <location>
        <begin position="298"/>
        <end position="401"/>
    </location>
</feature>
<gene>
    <name evidence="6" type="ORF">GSOID_T00025065001</name>
</gene>
<organism evidence="6">
    <name type="scientific">Oikopleura dioica</name>
    <name type="common">Tunicate</name>
    <dbReference type="NCBI Taxonomy" id="34765"/>
    <lineage>
        <taxon>Eukaryota</taxon>
        <taxon>Metazoa</taxon>
        <taxon>Chordata</taxon>
        <taxon>Tunicata</taxon>
        <taxon>Appendicularia</taxon>
        <taxon>Copelata</taxon>
        <taxon>Oikopleuridae</taxon>
        <taxon>Oikopleura</taxon>
    </lineage>
</organism>
<dbReference type="AlphaFoldDB" id="E4Y6C2"/>
<evidence type="ECO:0000256" key="3">
    <source>
        <dbReference type="PROSITE-ProRule" id="PRU00302"/>
    </source>
</evidence>
<evidence type="ECO:0000259" key="4">
    <source>
        <dbReference type="PROSITE" id="PS50842"/>
    </source>
</evidence>
<dbReference type="SUPFAM" id="SSF50685">
    <property type="entry name" value="Barwin-like endoglucanases"/>
    <property type="match status" value="1"/>
</dbReference>
<dbReference type="Pfam" id="PF22514">
    <property type="entry name" value="EXPB1_D1"/>
    <property type="match status" value="1"/>
</dbReference>
<reference evidence="6" key="1">
    <citation type="journal article" date="2010" name="Science">
        <title>Plasticity of animal genome architecture unmasked by rapid evolution of a pelagic tunicate.</title>
        <authorList>
            <person name="Denoeud F."/>
            <person name="Henriet S."/>
            <person name="Mungpakdee S."/>
            <person name="Aury J.M."/>
            <person name="Da Silva C."/>
            <person name="Brinkmann H."/>
            <person name="Mikhaleva J."/>
            <person name="Olsen L.C."/>
            <person name="Jubin C."/>
            <person name="Canestro C."/>
            <person name="Bouquet J.M."/>
            <person name="Danks G."/>
            <person name="Poulain J."/>
            <person name="Campsteijn C."/>
            <person name="Adamski M."/>
            <person name="Cross I."/>
            <person name="Yadetie F."/>
            <person name="Muffato M."/>
            <person name="Louis A."/>
            <person name="Butcher S."/>
            <person name="Tsagkogeorga G."/>
            <person name="Konrad A."/>
            <person name="Singh S."/>
            <person name="Jensen M.F."/>
            <person name="Cong E.H."/>
            <person name="Eikeseth-Otteraa H."/>
            <person name="Noel B."/>
            <person name="Anthouard V."/>
            <person name="Porcel B.M."/>
            <person name="Kachouri-Lafond R."/>
            <person name="Nishino A."/>
            <person name="Ugolini M."/>
            <person name="Chourrout P."/>
            <person name="Nishida H."/>
            <person name="Aasland R."/>
            <person name="Huzurbazar S."/>
            <person name="Westhof E."/>
            <person name="Delsuc F."/>
            <person name="Lehrach H."/>
            <person name="Reinhardt R."/>
            <person name="Weissenbach J."/>
            <person name="Roy S.W."/>
            <person name="Artiguenave F."/>
            <person name="Postlethwait J.H."/>
            <person name="Manak J.R."/>
            <person name="Thompson E.M."/>
            <person name="Jaillon O."/>
            <person name="Du Pasquier L."/>
            <person name="Boudinot P."/>
            <person name="Liberles D.A."/>
            <person name="Volff J.N."/>
            <person name="Philippe H."/>
            <person name="Lenhard B."/>
            <person name="Roest Crollius H."/>
            <person name="Wincker P."/>
            <person name="Chourrout D."/>
        </authorList>
    </citation>
    <scope>NUCLEOTIDE SEQUENCE [LARGE SCALE GENOMIC DNA]</scope>
</reference>
<dbReference type="PROSITE" id="PS50923">
    <property type="entry name" value="SUSHI"/>
    <property type="match status" value="1"/>
</dbReference>
<feature type="domain" description="Sushi" evidence="5">
    <location>
        <begin position="44"/>
        <end position="97"/>
    </location>
</feature>
<dbReference type="PROSITE" id="PS50842">
    <property type="entry name" value="EXPANSIN_EG45"/>
    <property type="match status" value="1"/>
</dbReference>
<accession>E4Y6C2</accession>
<name>E4Y6C2_OIKDI</name>
<dbReference type="PANTHER" id="PTHR31836:SF21">
    <property type="entry name" value="EXPANSIN-LIKE PROTEIN 7"/>
    <property type="match status" value="1"/>
</dbReference>
<evidence type="ECO:0000256" key="2">
    <source>
        <dbReference type="ARBA" id="ARBA00023157"/>
    </source>
</evidence>
<dbReference type="CDD" id="cd22271">
    <property type="entry name" value="DPBB_EXP_N-like"/>
    <property type="match status" value="1"/>
</dbReference>
<dbReference type="InterPro" id="IPR051477">
    <property type="entry name" value="Expansin_CellWall"/>
</dbReference>
<sequence length="505" mass="55145">MKLSSSFLLATTTAQKYKDLRVSVRNGIDESNRVIGNDDGRKALACTIPEATGNVDGYYCNSKFCTLMCKPGSIPDGRARNNCINGAWKDDFPNCITCENSVDDEPSAEDSNLGFLCSVDDPTDDRRCAMTCSNGGDLFPTAISNTVDLICNCHKKKGCEWREDGSKKAADLTSYSCSIPPTSPPTDPEVPDGCPADKPSECTSITSTNISFQNSWTCRNCFRIRASYSLADLNWSDLDFLVMRFDVRVAWISWGHPIDTVESLDNEDGFKYKINFKKNANFMSGELTHYSSLSDISNGACGLHMSASTKATTHFLALDADTDYNGSRNCGRCVKLKCECSQSEFTGACATGSDVIAMVVDMCPDAQCLQGHLDLSPGTWNDVTGSEDPSKYDGSWEFVECPSEFLSDSVAVSQLYLKTGSGQYWSAAQPTNTRFGINFMSVNGVEIPIHNNVGDNFYFNIGPRTDAEFPLTLLARNTEGDEATLVISSPGDIITESYLNFDSLL</sequence>
<dbReference type="InterPro" id="IPR036908">
    <property type="entry name" value="RlpA-like_sf"/>
</dbReference>
<keyword evidence="2" id="KW-1015">Disulfide bond</keyword>
<evidence type="ECO:0000313" key="6">
    <source>
        <dbReference type="EMBL" id="CBY31172.1"/>
    </source>
</evidence>
<evidence type="ECO:0000259" key="5">
    <source>
        <dbReference type="PROSITE" id="PS50923"/>
    </source>
</evidence>
<dbReference type="EMBL" id="FN654295">
    <property type="protein sequence ID" value="CBY31172.1"/>
    <property type="molecule type" value="Genomic_DNA"/>
</dbReference>